<evidence type="ECO:0000259" key="4">
    <source>
        <dbReference type="Pfam" id="PF00440"/>
    </source>
</evidence>
<dbReference type="Proteomes" id="UP000321389">
    <property type="component" value="Chromosome"/>
</dbReference>
<dbReference type="SUPFAM" id="SSF48498">
    <property type="entry name" value="Tetracyclin repressor-like, C-terminal domain"/>
    <property type="match status" value="1"/>
</dbReference>
<dbReference type="PANTHER" id="PTHR47506">
    <property type="entry name" value="TRANSCRIPTIONAL REGULATORY PROTEIN"/>
    <property type="match status" value="1"/>
</dbReference>
<keyword evidence="2" id="KW-0238">DNA-binding</keyword>
<dbReference type="InterPro" id="IPR054156">
    <property type="entry name" value="YxaF_TetR_C"/>
</dbReference>
<keyword evidence="1" id="KW-0805">Transcription regulation</keyword>
<evidence type="ECO:0000256" key="2">
    <source>
        <dbReference type="ARBA" id="ARBA00023125"/>
    </source>
</evidence>
<accession>A0A5B8KW45</accession>
<feature type="domain" description="HTH tetR-type" evidence="4">
    <location>
        <begin position="17"/>
        <end position="58"/>
    </location>
</feature>
<name>A0A5B8KW45_9HYPH</name>
<dbReference type="EMBL" id="CP042301">
    <property type="protein sequence ID" value="QDY99785.1"/>
    <property type="molecule type" value="Genomic_DNA"/>
</dbReference>
<organism evidence="6 7">
    <name type="scientific">Nitratireductor mangrovi</name>
    <dbReference type="NCBI Taxonomy" id="2599600"/>
    <lineage>
        <taxon>Bacteria</taxon>
        <taxon>Pseudomonadati</taxon>
        <taxon>Pseudomonadota</taxon>
        <taxon>Alphaproteobacteria</taxon>
        <taxon>Hyphomicrobiales</taxon>
        <taxon>Phyllobacteriaceae</taxon>
        <taxon>Nitratireductor</taxon>
    </lineage>
</organism>
<proteinExistence type="predicted"/>
<keyword evidence="7" id="KW-1185">Reference proteome</keyword>
<dbReference type="RefSeq" id="WP_146298439.1">
    <property type="nucleotide sequence ID" value="NZ_CP042301.2"/>
</dbReference>
<dbReference type="Pfam" id="PF21993">
    <property type="entry name" value="TetR_C_13_2"/>
    <property type="match status" value="1"/>
</dbReference>
<reference evidence="6" key="1">
    <citation type="submission" date="2020-04" db="EMBL/GenBank/DDBJ databases">
        <title>Nitratireductor sp. nov. isolated from mangrove soil.</title>
        <authorList>
            <person name="Ye Y."/>
        </authorList>
    </citation>
    <scope>NUCLEOTIDE SEQUENCE</scope>
    <source>
        <strain evidence="6">SY7</strain>
    </source>
</reference>
<dbReference type="GO" id="GO:0003677">
    <property type="term" value="F:DNA binding"/>
    <property type="evidence" value="ECO:0007669"/>
    <property type="project" value="UniProtKB-KW"/>
</dbReference>
<dbReference type="KEGG" id="niy:FQ775_05015"/>
<gene>
    <name evidence="6" type="ORF">FQ775_05015</name>
</gene>
<protein>
    <submittedName>
        <fullName evidence="6">TetR/AcrR family transcriptional regulator</fullName>
    </submittedName>
</protein>
<dbReference type="Gene3D" id="1.10.357.10">
    <property type="entry name" value="Tetracycline Repressor, domain 2"/>
    <property type="match status" value="1"/>
</dbReference>
<evidence type="ECO:0000256" key="1">
    <source>
        <dbReference type="ARBA" id="ARBA00023015"/>
    </source>
</evidence>
<sequence length="200" mass="21028">MGRPPSIDEDEVIARLAKVFSDVGYDGASLAQLAEASGLKKASLYHRFPGGKKQMAEDVLTAALDWIAANVLAPLAGDGPPRERIALAAENLDTFYRGGHRACLLNMLSSPRNEDGPFGKAIREAFEALLAAFAGVARAAGASEADARARAERAVVTMQGSLVLSRGIGSTGPFGRFLDELPDILAAEAGPARSRKVQQP</sequence>
<dbReference type="InterPro" id="IPR009057">
    <property type="entry name" value="Homeodomain-like_sf"/>
</dbReference>
<dbReference type="AlphaFoldDB" id="A0A5B8KW45"/>
<evidence type="ECO:0000313" key="7">
    <source>
        <dbReference type="Proteomes" id="UP000321389"/>
    </source>
</evidence>
<evidence type="ECO:0000313" key="6">
    <source>
        <dbReference type="EMBL" id="QDY99785.1"/>
    </source>
</evidence>
<dbReference type="OrthoDB" id="9811084at2"/>
<dbReference type="PANTHER" id="PTHR47506:SF1">
    <property type="entry name" value="HTH-TYPE TRANSCRIPTIONAL REGULATOR YJDC"/>
    <property type="match status" value="1"/>
</dbReference>
<dbReference type="SUPFAM" id="SSF46689">
    <property type="entry name" value="Homeodomain-like"/>
    <property type="match status" value="1"/>
</dbReference>
<dbReference type="InterPro" id="IPR036271">
    <property type="entry name" value="Tet_transcr_reg_TetR-rel_C_sf"/>
</dbReference>
<dbReference type="Pfam" id="PF00440">
    <property type="entry name" value="TetR_N"/>
    <property type="match status" value="1"/>
</dbReference>
<evidence type="ECO:0000259" key="5">
    <source>
        <dbReference type="Pfam" id="PF21993"/>
    </source>
</evidence>
<feature type="domain" description="Transcriptional regulator LmrA/YxaF-like C-terminal" evidence="5">
    <location>
        <begin position="113"/>
        <end position="176"/>
    </location>
</feature>
<evidence type="ECO:0000256" key="3">
    <source>
        <dbReference type="ARBA" id="ARBA00023163"/>
    </source>
</evidence>
<keyword evidence="3" id="KW-0804">Transcription</keyword>
<dbReference type="InterPro" id="IPR001647">
    <property type="entry name" value="HTH_TetR"/>
</dbReference>